<sequence length="107" mass="11934">LRQYVLMPGKVHADDIPVPVQEPGSGKTRTARLWVYVRDDRNAGSQMPPAVWFAYSPDRKGIHPQNHLAGYSGVLQADAYGGYRALYESGRITEAACMAHARRKIHD</sequence>
<feature type="non-terminal residue" evidence="2">
    <location>
        <position position="107"/>
    </location>
</feature>
<dbReference type="Pfam" id="PF03050">
    <property type="entry name" value="DDE_Tnp_IS66"/>
    <property type="match status" value="1"/>
</dbReference>
<reference evidence="2 3" key="1">
    <citation type="submission" date="2018-08" db="EMBL/GenBank/DDBJ databases">
        <authorList>
            <consortium name="GenomeTrakr network: Whole genome sequencing for foodborne pathogen traceback"/>
        </authorList>
    </citation>
    <scope>NUCLEOTIDE SEQUENCE [LARGE SCALE GENOMIC DNA]</scope>
    <source>
        <strain evidence="2 3">AZ-TG73583</strain>
    </source>
</reference>
<protein>
    <submittedName>
        <fullName evidence="2">Transposase</fullName>
    </submittedName>
</protein>
<dbReference type="InterPro" id="IPR052344">
    <property type="entry name" value="Transposase-related"/>
</dbReference>
<dbReference type="PANTHER" id="PTHR33678:SF1">
    <property type="entry name" value="BLL1576 PROTEIN"/>
    <property type="match status" value="1"/>
</dbReference>
<gene>
    <name evidence="2" type="ORF">EN85_004997</name>
</gene>
<proteinExistence type="predicted"/>
<dbReference type="Proteomes" id="UP000543257">
    <property type="component" value="Unassembled WGS sequence"/>
</dbReference>
<organism evidence="2 3">
    <name type="scientific">Escherichia coli</name>
    <dbReference type="NCBI Taxonomy" id="562"/>
    <lineage>
        <taxon>Bacteria</taxon>
        <taxon>Pseudomonadati</taxon>
        <taxon>Pseudomonadota</taxon>
        <taxon>Gammaproteobacteria</taxon>
        <taxon>Enterobacterales</taxon>
        <taxon>Enterobacteriaceae</taxon>
        <taxon>Escherichia</taxon>
    </lineage>
</organism>
<accession>A0A8S7XFC4</accession>
<feature type="domain" description="Transposase IS66 central" evidence="1">
    <location>
        <begin position="1"/>
        <end position="107"/>
    </location>
</feature>
<name>A0A8S7XFC4_ECOLX</name>
<comment type="caution">
    <text evidence="2">The sequence shown here is derived from an EMBL/GenBank/DDBJ whole genome shotgun (WGS) entry which is preliminary data.</text>
</comment>
<feature type="non-terminal residue" evidence="2">
    <location>
        <position position="1"/>
    </location>
</feature>
<dbReference type="PANTHER" id="PTHR33678">
    <property type="entry name" value="BLL1576 PROTEIN"/>
    <property type="match status" value="1"/>
</dbReference>
<dbReference type="InterPro" id="IPR004291">
    <property type="entry name" value="Transposase_IS66_central"/>
</dbReference>
<evidence type="ECO:0000313" key="2">
    <source>
        <dbReference type="EMBL" id="EFL9839867.1"/>
    </source>
</evidence>
<evidence type="ECO:0000259" key="1">
    <source>
        <dbReference type="Pfam" id="PF03050"/>
    </source>
</evidence>
<evidence type="ECO:0000313" key="3">
    <source>
        <dbReference type="Proteomes" id="UP000543257"/>
    </source>
</evidence>
<dbReference type="EMBL" id="AATJKW010000127">
    <property type="protein sequence ID" value="EFL9839867.1"/>
    <property type="molecule type" value="Genomic_DNA"/>
</dbReference>
<dbReference type="AlphaFoldDB" id="A0A8S7XFC4"/>